<reference evidence="18 19" key="1">
    <citation type="submission" date="2018-08" db="EMBL/GenBank/DDBJ databases">
        <title>A genome reference for cultivated species of the human gut microbiota.</title>
        <authorList>
            <person name="Zou Y."/>
            <person name="Xue W."/>
            <person name="Luo G."/>
        </authorList>
    </citation>
    <scope>NUCLEOTIDE SEQUENCE [LARGE SCALE GENOMIC DNA]</scope>
    <source>
        <strain evidence="18 19">AF24-29</strain>
    </source>
</reference>
<dbReference type="RefSeq" id="WP_117896248.1">
    <property type="nucleotide sequence ID" value="NZ_CABJCV010000032.1"/>
</dbReference>
<evidence type="ECO:0000313" key="18">
    <source>
        <dbReference type="EMBL" id="RGR67418.1"/>
    </source>
</evidence>
<feature type="binding site" evidence="17">
    <location>
        <position position="125"/>
    </location>
    <ligand>
        <name>[4Fe-4S] cluster</name>
        <dbReference type="ChEBI" id="CHEBI:49883"/>
    </ligand>
</feature>
<dbReference type="EMBL" id="QRUP01000032">
    <property type="protein sequence ID" value="RGR67418.1"/>
    <property type="molecule type" value="Genomic_DNA"/>
</dbReference>
<dbReference type="GO" id="GO:0052693">
    <property type="term" value="F:epoxyqueuosine reductase activity"/>
    <property type="evidence" value="ECO:0007669"/>
    <property type="project" value="UniProtKB-UniRule"/>
</dbReference>
<comment type="function">
    <text evidence="1 17">Catalyzes the conversion of epoxyqueuosine (oQ) to queuosine (Q), which is a hypermodified base found in the wobble positions of tRNA(Asp), tRNA(Asn), tRNA(His) and tRNA(Tyr).</text>
</comment>
<keyword evidence="10 17" id="KW-0560">Oxidoreductase</keyword>
<accession>A0A412FH32</accession>
<keyword evidence="11 17" id="KW-0408">Iron</keyword>
<sequence length="233" mass="27472">MEQNKRPASSKPKINYWKMSVEEMARIVAEGRQPRLLMHACCAPCSAFPLEFLSSVFKVTIYYNNSNIYPAAEYQRRLDELKRYLKEVNPTLPHPVELIVPPYRNEEFTARLSVLKDVPEGGGRCFLCYGLRMDEAYRYASEHHFDYFTTVMTISRQKDSQKLNEIGRQLSHKYPDVPYFYSDFKKKKGIDRGQELSRLHQLYRQDYCGCRYSYEKRQEDIKRKAEETSSQAG</sequence>
<proteinExistence type="inferred from homology"/>
<evidence type="ECO:0000256" key="6">
    <source>
        <dbReference type="ARBA" id="ARBA00022485"/>
    </source>
</evidence>
<evidence type="ECO:0000256" key="7">
    <source>
        <dbReference type="ARBA" id="ARBA00022694"/>
    </source>
</evidence>
<keyword evidence="7 17" id="KW-0819">tRNA processing</keyword>
<organism evidence="18 19">
    <name type="scientific">Holdemania filiformis</name>
    <dbReference type="NCBI Taxonomy" id="61171"/>
    <lineage>
        <taxon>Bacteria</taxon>
        <taxon>Bacillati</taxon>
        <taxon>Bacillota</taxon>
        <taxon>Erysipelotrichia</taxon>
        <taxon>Erysipelotrichales</taxon>
        <taxon>Erysipelotrichaceae</taxon>
        <taxon>Holdemania</taxon>
    </lineage>
</organism>
<dbReference type="HAMAP" id="MF_02089">
    <property type="entry name" value="QueH"/>
    <property type="match status" value="1"/>
</dbReference>
<keyword evidence="13 17" id="KW-1015">Disulfide bond</keyword>
<dbReference type="PANTHER" id="PTHR36701:SF1">
    <property type="entry name" value="EPOXYQUEUOSINE REDUCTASE QUEH"/>
    <property type="match status" value="1"/>
</dbReference>
<name>A0A412FH32_9FIRM</name>
<evidence type="ECO:0000256" key="12">
    <source>
        <dbReference type="ARBA" id="ARBA00023014"/>
    </source>
</evidence>
<dbReference type="UniPathway" id="UPA00392"/>
<keyword evidence="19" id="KW-1185">Reference proteome</keyword>
<comment type="similarity">
    <text evidence="3 17">Belongs to the QueH family.</text>
</comment>
<evidence type="ECO:0000256" key="15">
    <source>
        <dbReference type="ARBA" id="ARBA00031446"/>
    </source>
</evidence>
<dbReference type="Pfam" id="PF02677">
    <property type="entry name" value="QueH"/>
    <property type="match status" value="1"/>
</dbReference>
<gene>
    <name evidence="17" type="primary">queH</name>
    <name evidence="18" type="ORF">DWY25_16980</name>
</gene>
<feature type="binding site" evidence="17">
    <location>
        <position position="128"/>
    </location>
    <ligand>
        <name>[4Fe-4S] cluster</name>
        <dbReference type="ChEBI" id="CHEBI:49883"/>
    </ligand>
</feature>
<evidence type="ECO:0000256" key="3">
    <source>
        <dbReference type="ARBA" id="ARBA00008207"/>
    </source>
</evidence>
<evidence type="ECO:0000256" key="17">
    <source>
        <dbReference type="HAMAP-Rule" id="MF_02089"/>
    </source>
</evidence>
<evidence type="ECO:0000256" key="2">
    <source>
        <dbReference type="ARBA" id="ARBA00004691"/>
    </source>
</evidence>
<evidence type="ECO:0000256" key="16">
    <source>
        <dbReference type="ARBA" id="ARBA00047415"/>
    </source>
</evidence>
<evidence type="ECO:0000313" key="19">
    <source>
        <dbReference type="Proteomes" id="UP000284178"/>
    </source>
</evidence>
<feature type="disulfide bond" description="Redox-active" evidence="17">
    <location>
        <begin position="208"/>
        <end position="210"/>
    </location>
</feature>
<feature type="binding site" evidence="17">
    <location>
        <position position="41"/>
    </location>
    <ligand>
        <name>[4Fe-4S] cluster</name>
        <dbReference type="ChEBI" id="CHEBI:49883"/>
    </ligand>
</feature>
<evidence type="ECO:0000256" key="14">
    <source>
        <dbReference type="ARBA" id="ARBA00023284"/>
    </source>
</evidence>
<evidence type="ECO:0000256" key="4">
    <source>
        <dbReference type="ARBA" id="ARBA00012622"/>
    </source>
</evidence>
<keyword evidence="9 17" id="KW-0671">Queuosine biosynthesis</keyword>
<evidence type="ECO:0000256" key="1">
    <source>
        <dbReference type="ARBA" id="ARBA00002268"/>
    </source>
</evidence>
<keyword evidence="8 17" id="KW-0479">Metal-binding</keyword>
<dbReference type="Proteomes" id="UP000284178">
    <property type="component" value="Unassembled WGS sequence"/>
</dbReference>
<keyword evidence="12 17" id="KW-0411">Iron-sulfur</keyword>
<dbReference type="GO" id="GO:0046872">
    <property type="term" value="F:metal ion binding"/>
    <property type="evidence" value="ECO:0007669"/>
    <property type="project" value="UniProtKB-KW"/>
</dbReference>
<dbReference type="AlphaFoldDB" id="A0A412FH32"/>
<evidence type="ECO:0000256" key="8">
    <source>
        <dbReference type="ARBA" id="ARBA00022723"/>
    </source>
</evidence>
<comment type="caution">
    <text evidence="18">The sequence shown here is derived from an EMBL/GenBank/DDBJ whole genome shotgun (WGS) entry which is preliminary data.</text>
</comment>
<dbReference type="GO" id="GO:0051539">
    <property type="term" value="F:4 iron, 4 sulfur cluster binding"/>
    <property type="evidence" value="ECO:0007669"/>
    <property type="project" value="UniProtKB-UniRule"/>
</dbReference>
<evidence type="ECO:0000256" key="10">
    <source>
        <dbReference type="ARBA" id="ARBA00023002"/>
    </source>
</evidence>
<keyword evidence="14 17" id="KW-0676">Redox-active center</keyword>
<dbReference type="InterPro" id="IPR003828">
    <property type="entry name" value="QueH"/>
</dbReference>
<dbReference type="GO" id="GO:0008616">
    <property type="term" value="P:tRNA queuosine(34) biosynthetic process"/>
    <property type="evidence" value="ECO:0007669"/>
    <property type="project" value="UniProtKB-UniRule"/>
</dbReference>
<evidence type="ECO:0000256" key="11">
    <source>
        <dbReference type="ARBA" id="ARBA00023004"/>
    </source>
</evidence>
<evidence type="ECO:0000256" key="13">
    <source>
        <dbReference type="ARBA" id="ARBA00023157"/>
    </source>
</evidence>
<keyword evidence="6 17" id="KW-0004">4Fe-4S</keyword>
<protein>
    <recommendedName>
        <fullName evidence="5 17">Epoxyqueuosine reductase QueH</fullName>
        <ecNumber evidence="4 17">1.17.99.6</ecNumber>
    </recommendedName>
    <alternativeName>
        <fullName evidence="15 17">Queuosine biosynthesis protein QueH</fullName>
    </alternativeName>
</protein>
<comment type="pathway">
    <text evidence="2 17">tRNA modification; tRNA-queuosine biosynthesis.</text>
</comment>
<dbReference type="GeneID" id="83017091"/>
<feature type="binding site" evidence="17">
    <location>
        <position position="42"/>
    </location>
    <ligand>
        <name>[4Fe-4S] cluster</name>
        <dbReference type="ChEBI" id="CHEBI:49883"/>
    </ligand>
</feature>
<evidence type="ECO:0000256" key="5">
    <source>
        <dbReference type="ARBA" id="ARBA00016895"/>
    </source>
</evidence>
<evidence type="ECO:0000256" key="9">
    <source>
        <dbReference type="ARBA" id="ARBA00022785"/>
    </source>
</evidence>
<dbReference type="PANTHER" id="PTHR36701">
    <property type="entry name" value="EPOXYQUEUOSINE REDUCTASE QUEH"/>
    <property type="match status" value="1"/>
</dbReference>
<dbReference type="EC" id="1.17.99.6" evidence="4 17"/>
<comment type="catalytic activity">
    <reaction evidence="16 17">
        <text>epoxyqueuosine(34) in tRNA + AH2 = queuosine(34) in tRNA + A + H2O</text>
        <dbReference type="Rhea" id="RHEA:32159"/>
        <dbReference type="Rhea" id="RHEA-COMP:18571"/>
        <dbReference type="Rhea" id="RHEA-COMP:18582"/>
        <dbReference type="ChEBI" id="CHEBI:13193"/>
        <dbReference type="ChEBI" id="CHEBI:15377"/>
        <dbReference type="ChEBI" id="CHEBI:17499"/>
        <dbReference type="ChEBI" id="CHEBI:194431"/>
        <dbReference type="ChEBI" id="CHEBI:194443"/>
        <dbReference type="EC" id="1.17.99.6"/>
    </reaction>
</comment>